<dbReference type="PROSITE" id="PS50158">
    <property type="entry name" value="ZF_CCHC"/>
    <property type="match status" value="1"/>
</dbReference>
<dbReference type="SUPFAM" id="SSF57756">
    <property type="entry name" value="Retrovirus zinc finger-like domains"/>
    <property type="match status" value="1"/>
</dbReference>
<dbReference type="InterPro" id="IPR001878">
    <property type="entry name" value="Znf_CCHC"/>
</dbReference>
<dbReference type="GO" id="GO:0003676">
    <property type="term" value="F:nucleic acid binding"/>
    <property type="evidence" value="ECO:0007669"/>
    <property type="project" value="InterPro"/>
</dbReference>
<dbReference type="AlphaFoldDB" id="A0AAD8VPH2"/>
<keyword evidence="4" id="KW-1185">Reference proteome</keyword>
<sequence length="576" mass="59229">MPAAAATKASPPTAASAVGLASAALASRRSDPAIRGQVTKRPLLPKAKMVAVEASPPAGPAPLVGAPSGQLPVALEQLSVATSSQPASATFAPPEEDAPPPPCPGVFGVNELAPEAAPVLGCCGIVGDGLQGNLSSFKGCEALVRSGQVGSGSVEVAPTSLPGTSAPAAHAAPWFGTSDAAAMEEVEGELASLMPQSADGREAGDGVLPLAAAWPASWVSAADNDDEDGEEELVPRTPPATKFFNVAAALVDKVVGKETECVVGERDGWQEVMPRRGPCRPALPVPPIARRPIPVWLKGRCCRCLALGHRAAVCCDPFRCSRCLENGHRARDCRNAWRPLSLLAGRAASSPRQADAPCRAQVEVSLPSDVPYRRSWASVVSAPVGSLASANMQSALEKQAELLHEVVRPLHEVVDSLHGWMLAIGGFLERAEAMLGRLSQTSADPLVLPNVGKVGASIAGLHGCFSPRAGASSVITAPVMHIMHELLELCGGVPMPHSIEKVMPDLHESSDVPSPPCQALGFEKCGGVGDEVSVIPVDDGVTKSGLLPTVPRAVVAREVCDFLATLAVAFPGSAVG</sequence>
<protein>
    <recommendedName>
        <fullName evidence="2">CCHC-type domain-containing protein</fullName>
    </recommendedName>
</protein>
<feature type="domain" description="CCHC-type" evidence="2">
    <location>
        <begin position="319"/>
        <end position="335"/>
    </location>
</feature>
<keyword evidence="1" id="KW-0863">Zinc-finger</keyword>
<dbReference type="SMART" id="SM00343">
    <property type="entry name" value="ZnF_C2HC"/>
    <property type="match status" value="2"/>
</dbReference>
<evidence type="ECO:0000313" key="4">
    <source>
        <dbReference type="Proteomes" id="UP001231189"/>
    </source>
</evidence>
<evidence type="ECO:0000259" key="2">
    <source>
        <dbReference type="PROSITE" id="PS50158"/>
    </source>
</evidence>
<gene>
    <name evidence="3" type="ORF">QYE76_035918</name>
</gene>
<dbReference type="Proteomes" id="UP001231189">
    <property type="component" value="Unassembled WGS sequence"/>
</dbReference>
<reference evidence="3" key="1">
    <citation type="submission" date="2023-07" db="EMBL/GenBank/DDBJ databases">
        <title>A chromosome-level genome assembly of Lolium multiflorum.</title>
        <authorList>
            <person name="Chen Y."/>
            <person name="Copetti D."/>
            <person name="Kolliker R."/>
            <person name="Studer B."/>
        </authorList>
    </citation>
    <scope>NUCLEOTIDE SEQUENCE</scope>
    <source>
        <strain evidence="3">02402/16</strain>
        <tissue evidence="3">Leaf</tissue>
    </source>
</reference>
<dbReference type="GO" id="GO:0008270">
    <property type="term" value="F:zinc ion binding"/>
    <property type="evidence" value="ECO:0007669"/>
    <property type="project" value="UniProtKB-KW"/>
</dbReference>
<keyword evidence="1" id="KW-0479">Metal-binding</keyword>
<comment type="caution">
    <text evidence="3">The sequence shown here is derived from an EMBL/GenBank/DDBJ whole genome shotgun (WGS) entry which is preliminary data.</text>
</comment>
<dbReference type="InterPro" id="IPR036875">
    <property type="entry name" value="Znf_CCHC_sf"/>
</dbReference>
<dbReference type="EMBL" id="JAUUTY010000007">
    <property type="protein sequence ID" value="KAK1612245.1"/>
    <property type="molecule type" value="Genomic_DNA"/>
</dbReference>
<evidence type="ECO:0000256" key="1">
    <source>
        <dbReference type="PROSITE-ProRule" id="PRU00047"/>
    </source>
</evidence>
<keyword evidence="1" id="KW-0862">Zinc</keyword>
<organism evidence="3 4">
    <name type="scientific">Lolium multiflorum</name>
    <name type="common">Italian ryegrass</name>
    <name type="synonym">Lolium perenne subsp. multiflorum</name>
    <dbReference type="NCBI Taxonomy" id="4521"/>
    <lineage>
        <taxon>Eukaryota</taxon>
        <taxon>Viridiplantae</taxon>
        <taxon>Streptophyta</taxon>
        <taxon>Embryophyta</taxon>
        <taxon>Tracheophyta</taxon>
        <taxon>Spermatophyta</taxon>
        <taxon>Magnoliopsida</taxon>
        <taxon>Liliopsida</taxon>
        <taxon>Poales</taxon>
        <taxon>Poaceae</taxon>
        <taxon>BOP clade</taxon>
        <taxon>Pooideae</taxon>
        <taxon>Poodae</taxon>
        <taxon>Poeae</taxon>
        <taxon>Poeae Chloroplast Group 2 (Poeae type)</taxon>
        <taxon>Loliodinae</taxon>
        <taxon>Loliinae</taxon>
        <taxon>Lolium</taxon>
    </lineage>
</organism>
<accession>A0AAD8VPH2</accession>
<evidence type="ECO:0000313" key="3">
    <source>
        <dbReference type="EMBL" id="KAK1612245.1"/>
    </source>
</evidence>
<name>A0AAD8VPH2_LOLMU</name>
<proteinExistence type="predicted"/>